<organism evidence="9 10">
    <name type="scientific">Acinetobacter chengduensis</name>
    <dbReference type="NCBI Taxonomy" id="2420890"/>
    <lineage>
        <taxon>Bacteria</taxon>
        <taxon>Pseudomonadati</taxon>
        <taxon>Pseudomonadota</taxon>
        <taxon>Gammaproteobacteria</taxon>
        <taxon>Moraxellales</taxon>
        <taxon>Moraxellaceae</taxon>
        <taxon>Acinetobacter</taxon>
    </lineage>
</organism>
<name>A0ABX9TT48_9GAMM</name>
<keyword evidence="3" id="KW-0813">Transport</keyword>
<keyword evidence="10" id="KW-1185">Reference proteome</keyword>
<evidence type="ECO:0000256" key="1">
    <source>
        <dbReference type="ARBA" id="ARBA00004651"/>
    </source>
</evidence>
<accession>A0ABX9TT48</accession>
<dbReference type="PANTHER" id="PTHR34979">
    <property type="entry name" value="INNER MEMBRANE PROTEIN YGAZ"/>
    <property type="match status" value="1"/>
</dbReference>
<evidence type="ECO:0000256" key="8">
    <source>
        <dbReference type="SAM" id="Phobius"/>
    </source>
</evidence>
<gene>
    <name evidence="9" type="ORF">D9K81_14990</name>
</gene>
<evidence type="ECO:0000256" key="5">
    <source>
        <dbReference type="ARBA" id="ARBA00022692"/>
    </source>
</evidence>
<evidence type="ECO:0000256" key="2">
    <source>
        <dbReference type="ARBA" id="ARBA00010735"/>
    </source>
</evidence>
<comment type="caution">
    <text evidence="9">The sequence shown here is derived from an EMBL/GenBank/DDBJ whole genome shotgun (WGS) entry which is preliminary data.</text>
</comment>
<feature type="transmembrane region" description="Helical" evidence="8">
    <location>
        <begin position="23"/>
        <end position="44"/>
    </location>
</feature>
<feature type="transmembrane region" description="Helical" evidence="8">
    <location>
        <begin position="189"/>
        <end position="207"/>
    </location>
</feature>
<evidence type="ECO:0000256" key="4">
    <source>
        <dbReference type="ARBA" id="ARBA00022475"/>
    </source>
</evidence>
<dbReference type="PANTHER" id="PTHR34979:SF1">
    <property type="entry name" value="INNER MEMBRANE PROTEIN YGAZ"/>
    <property type="match status" value="1"/>
</dbReference>
<protein>
    <submittedName>
        <fullName evidence="9">Branched-chain amino acid ABC transporter permease</fullName>
    </submittedName>
</protein>
<evidence type="ECO:0000313" key="10">
    <source>
        <dbReference type="Proteomes" id="UP000280271"/>
    </source>
</evidence>
<feature type="transmembrane region" description="Helical" evidence="8">
    <location>
        <begin position="135"/>
        <end position="158"/>
    </location>
</feature>
<keyword evidence="6 8" id="KW-1133">Transmembrane helix</keyword>
<sequence>MARLNYEQKNNLSLGFIQGVKDMLPLSIAVIPWGVLAGSIAVHAGLTYMQALGMSALVFAGAAQLVSLSMLTAGASVLSIIVTVFFLTSQHFIYALHLQNDIRHRPLIQRVILGFLLTDELYATAMFQNQRPYRYLIGAGLSFYFFWVVFSIVGIQLASQIPNLSIFHLEFSIVAIFIVMAILLIKHKIAIVGMCVSACMVIFFTWIKLEMAILLAGLSGMLVSACLEKALEAEI</sequence>
<comment type="subcellular location">
    <subcellularLocation>
        <location evidence="1">Cell membrane</location>
        <topology evidence="1">Multi-pass membrane protein</topology>
    </subcellularLocation>
</comment>
<dbReference type="Proteomes" id="UP000280271">
    <property type="component" value="Unassembled WGS sequence"/>
</dbReference>
<proteinExistence type="inferred from homology"/>
<feature type="transmembrane region" description="Helical" evidence="8">
    <location>
        <begin position="56"/>
        <end position="87"/>
    </location>
</feature>
<keyword evidence="4" id="KW-1003">Cell membrane</keyword>
<evidence type="ECO:0000313" key="9">
    <source>
        <dbReference type="EMBL" id="RLL18504.1"/>
    </source>
</evidence>
<feature type="transmembrane region" description="Helical" evidence="8">
    <location>
        <begin position="164"/>
        <end position="184"/>
    </location>
</feature>
<evidence type="ECO:0000256" key="3">
    <source>
        <dbReference type="ARBA" id="ARBA00022448"/>
    </source>
</evidence>
<keyword evidence="5 8" id="KW-0812">Transmembrane</keyword>
<evidence type="ECO:0000256" key="7">
    <source>
        <dbReference type="ARBA" id="ARBA00023136"/>
    </source>
</evidence>
<comment type="similarity">
    <text evidence="2">Belongs to the AzlC family.</text>
</comment>
<keyword evidence="7 8" id="KW-0472">Membrane</keyword>
<dbReference type="InterPro" id="IPR011606">
    <property type="entry name" value="Brnchd-chn_aa_trnsp_permease"/>
</dbReference>
<dbReference type="Pfam" id="PF03591">
    <property type="entry name" value="AzlC"/>
    <property type="match status" value="1"/>
</dbReference>
<reference evidence="9 10" key="1">
    <citation type="submission" date="2018-09" db="EMBL/GenBank/DDBJ databases">
        <title>The draft genome of Acinetobacter sp. strains.</title>
        <authorList>
            <person name="Qin J."/>
            <person name="Feng Y."/>
            <person name="Zong Z."/>
        </authorList>
    </citation>
    <scope>NUCLEOTIDE SEQUENCE [LARGE SCALE GENOMIC DNA]</scope>
    <source>
        <strain evidence="9 10">WCHAc060005</strain>
    </source>
</reference>
<dbReference type="RefSeq" id="WP_120374561.1">
    <property type="nucleotide sequence ID" value="NZ_RCHC01000020.1"/>
</dbReference>
<evidence type="ECO:0000256" key="6">
    <source>
        <dbReference type="ARBA" id="ARBA00022989"/>
    </source>
</evidence>
<dbReference type="EMBL" id="RCHC01000020">
    <property type="protein sequence ID" value="RLL18504.1"/>
    <property type="molecule type" value="Genomic_DNA"/>
</dbReference>